<dbReference type="InterPro" id="IPR003609">
    <property type="entry name" value="Pan_app"/>
</dbReference>
<organism evidence="6 7">
    <name type="scientific">Potamilus streckersoni</name>
    <dbReference type="NCBI Taxonomy" id="2493646"/>
    <lineage>
        <taxon>Eukaryota</taxon>
        <taxon>Metazoa</taxon>
        <taxon>Spiralia</taxon>
        <taxon>Lophotrochozoa</taxon>
        <taxon>Mollusca</taxon>
        <taxon>Bivalvia</taxon>
        <taxon>Autobranchia</taxon>
        <taxon>Heteroconchia</taxon>
        <taxon>Palaeoheterodonta</taxon>
        <taxon>Unionida</taxon>
        <taxon>Unionoidea</taxon>
        <taxon>Unionidae</taxon>
        <taxon>Ambleminae</taxon>
        <taxon>Lampsilini</taxon>
        <taxon>Potamilus</taxon>
    </lineage>
</organism>
<keyword evidence="4" id="KW-1133">Transmembrane helix</keyword>
<evidence type="ECO:0000313" key="7">
    <source>
        <dbReference type="Proteomes" id="UP001195483"/>
    </source>
</evidence>
<dbReference type="InterPro" id="IPR036116">
    <property type="entry name" value="FN3_sf"/>
</dbReference>
<feature type="disulfide bond" evidence="2">
    <location>
        <begin position="3518"/>
        <end position="3527"/>
    </location>
</feature>
<dbReference type="Gene3D" id="3.50.4.10">
    <property type="entry name" value="Hepatocyte Growth Factor"/>
    <property type="match status" value="1"/>
</dbReference>
<evidence type="ECO:0000256" key="2">
    <source>
        <dbReference type="PROSITE-ProRule" id="PRU00076"/>
    </source>
</evidence>
<evidence type="ECO:0000259" key="5">
    <source>
        <dbReference type="PROSITE" id="PS50026"/>
    </source>
</evidence>
<dbReference type="Pfam" id="PF00024">
    <property type="entry name" value="PAN_1"/>
    <property type="match status" value="1"/>
</dbReference>
<accession>A0AAE0VT65</accession>
<feature type="region of interest" description="Disordered" evidence="3">
    <location>
        <begin position="3632"/>
        <end position="3669"/>
    </location>
</feature>
<keyword evidence="4" id="KW-0812">Transmembrane</keyword>
<reference evidence="6" key="1">
    <citation type="journal article" date="2021" name="Genome Biol. Evol.">
        <title>A High-Quality Reference Genome for a Parasitic Bivalve with Doubly Uniparental Inheritance (Bivalvia: Unionida).</title>
        <authorList>
            <person name="Smith C.H."/>
        </authorList>
    </citation>
    <scope>NUCLEOTIDE SEQUENCE</scope>
    <source>
        <strain evidence="6">CHS0354</strain>
    </source>
</reference>
<dbReference type="PROSITE" id="PS01186">
    <property type="entry name" value="EGF_2"/>
    <property type="match status" value="1"/>
</dbReference>
<dbReference type="PANTHER" id="PTHR16897:SF2">
    <property type="entry name" value="OS03G0226600 PROTEIN"/>
    <property type="match status" value="1"/>
</dbReference>
<evidence type="ECO:0000256" key="3">
    <source>
        <dbReference type="SAM" id="MobiDB-lite"/>
    </source>
</evidence>
<dbReference type="Gene3D" id="2.60.40.10">
    <property type="entry name" value="Immunoglobulins"/>
    <property type="match status" value="1"/>
</dbReference>
<feature type="compositionally biased region" description="Basic and acidic residues" evidence="3">
    <location>
        <begin position="3649"/>
        <end position="3659"/>
    </location>
</feature>
<reference evidence="6" key="3">
    <citation type="submission" date="2023-05" db="EMBL/GenBank/DDBJ databases">
        <authorList>
            <person name="Smith C.H."/>
        </authorList>
    </citation>
    <scope>NUCLEOTIDE SEQUENCE</scope>
    <source>
        <strain evidence="6">CHS0354</strain>
        <tissue evidence="6">Mantle</tissue>
    </source>
</reference>
<name>A0AAE0VT65_9BIVA</name>
<feature type="transmembrane region" description="Helical" evidence="4">
    <location>
        <begin position="3558"/>
        <end position="3579"/>
    </location>
</feature>
<dbReference type="PROSITE" id="PS50026">
    <property type="entry name" value="EGF_3"/>
    <property type="match status" value="1"/>
</dbReference>
<keyword evidence="1 2" id="KW-1015">Disulfide bond</keyword>
<evidence type="ECO:0000256" key="4">
    <source>
        <dbReference type="SAM" id="Phobius"/>
    </source>
</evidence>
<dbReference type="SUPFAM" id="SSF49265">
    <property type="entry name" value="Fibronectin type III"/>
    <property type="match status" value="1"/>
</dbReference>
<keyword evidence="2" id="KW-0245">EGF-like domain</keyword>
<dbReference type="EMBL" id="JAEAOA010001049">
    <property type="protein sequence ID" value="KAK3589126.1"/>
    <property type="molecule type" value="Genomic_DNA"/>
</dbReference>
<keyword evidence="4" id="KW-0472">Membrane</keyword>
<dbReference type="InterPro" id="IPR000742">
    <property type="entry name" value="EGF"/>
</dbReference>
<evidence type="ECO:0000313" key="6">
    <source>
        <dbReference type="EMBL" id="KAK3589126.1"/>
    </source>
</evidence>
<dbReference type="PANTHER" id="PTHR16897">
    <property type="entry name" value="OS10G0105400 PROTEIN"/>
    <property type="match status" value="1"/>
</dbReference>
<dbReference type="Gene3D" id="2.10.25.10">
    <property type="entry name" value="Laminin"/>
    <property type="match status" value="1"/>
</dbReference>
<keyword evidence="7" id="KW-1185">Reference proteome</keyword>
<feature type="domain" description="EGF-like" evidence="5">
    <location>
        <begin position="3483"/>
        <end position="3528"/>
    </location>
</feature>
<gene>
    <name evidence="6" type="ORF">CHS0354_017092</name>
</gene>
<protein>
    <recommendedName>
        <fullName evidence="5">EGF-like domain-containing protein</fullName>
    </recommendedName>
</protein>
<comment type="caution">
    <text evidence="6">The sequence shown here is derived from an EMBL/GenBank/DDBJ whole genome shotgun (WGS) entry which is preliminary data.</text>
</comment>
<dbReference type="InterPro" id="IPR018097">
    <property type="entry name" value="EGF_Ca-bd_CS"/>
</dbReference>
<dbReference type="PROSITE" id="PS00022">
    <property type="entry name" value="EGF_1"/>
    <property type="match status" value="1"/>
</dbReference>
<dbReference type="Proteomes" id="UP001195483">
    <property type="component" value="Unassembled WGS sequence"/>
</dbReference>
<sequence length="3722" mass="412348">MSQTYETLGMDKSNGKSLLQAMQSAIQNLQKATSELPLENMAAMPFLRYGQILTRLDVPSRGGKQSMPTMFQMLLWKACPTFENGLVQGYGHICIPLEGCMGLNCSISIPSGITTSKLPVIVKFDLDAMVFRIDVKNELINIPIAGNSVNIHLRQTIFEGYTAILVSKTTNITIDLGHAYQLTQSMHLCNAELTCLQNIGIFHDLTFFQHRGRVERSADAIGDFIIPIPNADNLNLGLFRQMSAEYNSDEDQTSEVENHMNDGIRHNLVKVEKEVTVGFEVDTYEEDAPARDKKDGVEYKDRHIDITIFKIGWTFGVGPIGLRLEFGAGGAIGMSMWSDVRANSGTAAFSIGPWVSGMVWGGISLELGIASGGLKLIGYILKTKFPVTEETQQGKHPVTVVMKIDLELTPIELSLRGWAKIFGAKVFDKRLWSWACEPITWNILTKKFVDNDVDPPQFIDGGFCGNTKRSKRSVNECSVKQLIDRHPTDPAFQIEVYTNDENSVVTQFYGIGTYPGGTDVVSWTEFRGSTQIVPMQLPNGIPLYFTIKAENSQGLKSYLKCKLDTYDTTLPGGRVEASHPFTSLPNQISGTVLMIEDSPIIESYHALGYSPGEYGTQVTSWQTLNLGNSALQEYMNSDLKYFSNPREGRLSTPPVKVIQIRQVEGCASQCKQYGPKCMSFDFDETSESCNFHDSIEGGQIKLHIDGRYKNYERLDVGYTAYISYNNINIQHGAVYYINAFIKNSLHYVSVLHSGGTMADFTPPEPGNVGRPVTDVMEAKGCNASVIQRCEQVTWLPNHRKIIDGSDGTTIFNGHKPLQEVKYTISNHYISANWDGFHDEESGIYGFTWASGTKVCGTNILQYTDPHAHLSSSKFWTYSGYAKDLHLPDGQYYVTIQAVNNVVSGGAMVTTVCHSTPVTVDTTPPVFSEVSDVMYDEDFDILAVYYNVSDSLSGILRVDFGLGRTKHDVELRPYSRHNYMVRDDPFLVIENLNLEPGVPAWIRLRAVNNVELFGSGHSNEPIMVDKTPPLPGNVLDGDVLGKDREYQHNTDKICSQWIYFYDPESGINQFIWGVGTAPGKDNVLAYRNLSSTTKRSCDAAELKHNVTYYSTIIAYNDALNAKRCNSASNGILVDTTPPEAGSVIDVGNYENTTIDIAFSSESATVKASWNNFSDAESSIASYVADIYINREHVKTLHTGTATNLLDHSLSLNHLDNVYIDILALNGADLSVRAASDGFLVDHTPPNILFLEDSQNGEKFQSDKSKLSLRWDFEDAESGIAEYRYVVNELYMGRHRVIVPKNGKFETLIPSPASLINLDLNTLNLLDGALYTVQVTALNKAKLSSSHESAGIIVDTSPPSLSKVHIGRPIDEEELDESGYVLHASQSSITVSWRAFDPESGIKTVLLAIGTIPGNMTSPDGSMTVTSDDSVAELSGLKLQPTTGNDSIYYVSVQVINKAGLKSSVNYSKPIKILKANVAGTVYDGTLELEDIDFSSDATTVAMSFNGFESEACNIIGYEWAIGFLPYGSDVLPFTDYGIVMINDTFGHAQINLQLYENQVYFSTVRARTGHNCHEQYIVSTSDGFKVDTTGPRIDFVAANNTYTSEAVFDLFKTSFQDLIDSIHLTWNVTDLSGVSDVIVSVGHLPYIPDKYNSTETKSNSIAPGDVKLKSGETVFVNILATDMSGLTTELSSPAIVTDVSSPDIHDFVCTDYISVYKTLLTCTWSKVEEYESSIESMSFAFGTKSLSFNIANFTNIPLDRFGWTKDMHSFVGRDDVKAIFTAFRVQNILGLTKVLEFKTVVDKTHPFGGDLIFTTQMGGSKDIRRELCQIPTTYVEVNATEPVDEESSIERFEIALGTSFGSTDIVSFRPVSSVHNLFLGDLALPIGSTVFASMKVYNGAGLYSVVNSAGIVVSPHPLLAVNDGPGGEDLDFQSKMSVIEGHWHYSDPCPVVSAEWSIVDLTGKVIQNFTAIAGARNHFYNDELSTENGFTYISIIRIEDAIGRSYTAETDGITIRIQTPSPGYINDGLGQDINFQISTTELSANWGGFGDLTSDNPVQKISHYEVAVGNDRRFEKTRTNVHSFVNVGLNASYTFTKLNLTAKIVQYYVTVRAYSQAGSFEEVYSNGIRVGYHEGVTAGKVQHNRYEDATNKIVVSWYGFTSDYGIRQYEVGISNNNTLPLNKTMECKVFYQRFSSSFDIQSLLSVSTNTYTTLENLTLQHNNTYYVTVVATDESGMCIAMNAGPLTIDTTPPSSGTLIFDGTSGHVNFVSDERSLHVSWMGFEDKESGIQYFNISLLSGYDCSQNEMIIVDSIIQSLTVFNLTETTFYNLNLESNHAYYVTLLAVNGAELNTTVTSVPILLDTTHTIPGTVKIGYDWFHEISIQSSLTEISTTIAVARDEESHKCSHQEEIISPTTESLPISWIKLRQDFSPSCVIDGRIPIEIQIRHSDDLTNVVKGGISSKTMSIRQGQYTFVLKGLSGEHMFASLAVASSIESIPSNITDIIEREQFSKNVSLNSTNEEEGGQNVIGQEDQYGAGFLIPGFLFENNTCYCLVWAKDMYKFEVKFLELNICADKVATEYGIDLEHTNSSTGMTWQAKFVINGVEKITINSLHFKDKVAMFVYGSNDNDYIPPVRDPFSPFETKLSLNSIQVPISTDKPCMYGTGFYDRESSIKEIWIGIANSLNETGNVREMKLEKTFCLPCNQKCPMVCDPNCTYESLYAFDIMSFKISNLKLLSSSNISAHEKEDTQSAAETKSFDSLHANSYFINVRILNFAGLETNVNSKAVIIDDTPPTATYVICADPIHNQDEPAVFQGTNSSMAAFWDFDDDISQIMGYTVSIGSRNGLDDIVSNMEVGLRKSVVIQNLTDYLSDNETYFITVTATNEAKLKTSSSCNITIDLNFPNVADSGAGTMFSIAVTDAPPNVTFLGSSDSIGVDWKNEDPDVEFFEMQIGSKKDIADILPRVKIGTRRSKKAAVIKGHLWLDNVDINTNVQEFVLKNWTNESLNEAKRHGGYFNFEPGRCLNIGLYAISRSHLSSKIPVQPCCIKRESDVVISFEKEMSHSVIRSGNALKVSKADVANSTDFHLSFKGLSGGLTVGLLRDSDWDSLYGSAASADFKPYLSSPESPTKTSRLLKKRILKYSGSPFFVAPAGETTIADYISLSLRFNKTEFERGITIPVLAEWNEDAEMWQAVHENCIAEENIDYDISIYKSKICLPGINLNHSRTRRDVSSYTAIGPRMFVLFVVNKTLSQSTAQLITKEMSCMEDSFQGKLQIQYTDDENDSVSFQMFQGPGMGYANITDDGILYYKPNKDFAGEDTLTLLLKETSLPDGSMPKPTEQVIHIVVKEINDPPLLFLLLGNETINAKNMQHASKNIEANSTLTQHPIGTYIAVDIDEHDNLSLLTRFDDDNGINVTMDDVGDTNGNLVTVFTEVTPRTVKTFDLTINMSAEFYGIQNYSVRISDNANTYSLPITLTLNVLINPCVFGTCQVNPEHNISCNDPVRTRSFEFFRCLCKSGYYGQWCHLEIDECSTNPCPILYDCHDMVADYKCTVNILYLLLIILGAAVVVALCIVVYRRIKSSKARSKVLPARCELEYPLDYLGQEWQHDRIGQGRKLMDSSFQNYASDSLGLPPPYQENDEGQNSPHDDRDQKKDNSSGNDGTYQDFRRGAQDREISEHDMNLPSLLPVVGSLGAPHHNKLKLAKGRLESVKKITPIDV</sequence>
<proteinExistence type="predicted"/>
<dbReference type="PROSITE" id="PS01187">
    <property type="entry name" value="EGF_CA"/>
    <property type="match status" value="1"/>
</dbReference>
<evidence type="ECO:0000256" key="1">
    <source>
        <dbReference type="ARBA" id="ARBA00023157"/>
    </source>
</evidence>
<dbReference type="GO" id="GO:0005509">
    <property type="term" value="F:calcium ion binding"/>
    <property type="evidence" value="ECO:0007669"/>
    <property type="project" value="InterPro"/>
</dbReference>
<dbReference type="InterPro" id="IPR013783">
    <property type="entry name" value="Ig-like_fold"/>
</dbReference>
<comment type="caution">
    <text evidence="2">Lacks conserved residue(s) required for the propagation of feature annotation.</text>
</comment>
<reference evidence="6" key="2">
    <citation type="journal article" date="2021" name="Genome Biol. Evol.">
        <title>Developing a high-quality reference genome for a parasitic bivalve with doubly uniparental inheritance (Bivalvia: Unionida).</title>
        <authorList>
            <person name="Smith C.H."/>
        </authorList>
    </citation>
    <scope>NUCLEOTIDE SEQUENCE</scope>
    <source>
        <strain evidence="6">CHS0354</strain>
        <tissue evidence="6">Mantle</tissue>
    </source>
</reference>